<dbReference type="Pfam" id="PF05721">
    <property type="entry name" value="PhyH"/>
    <property type="match status" value="1"/>
</dbReference>
<proteinExistence type="predicted"/>
<sequence length="237" mass="25290">MAISEDFVANGFVKIRAASDEVGLAAQALLWKQIGLTPDDPSGWTEPVRWAADLTGEGPFGQIINSPELARALDEVCGQGGWRKSGSCGNIPIRFPKVPPADDRGWHLDLNVMREDGSWAVSARSATLLILILFSEVGPDDAPTRIRVGSQRDSIAALGEGVHEHVPASRLVEAASAHRPLAHATGAPGEVYLVHPLTVHAAQEHLGTRPRFMAQTPVFLSAPLDPSADTPLARAVR</sequence>
<gene>
    <name evidence="1" type="ORF">FHR33_001546</name>
</gene>
<reference evidence="1 2" key="1">
    <citation type="submission" date="2020-08" db="EMBL/GenBank/DDBJ databases">
        <title>Sequencing the genomes of 1000 actinobacteria strains.</title>
        <authorList>
            <person name="Klenk H.-P."/>
        </authorList>
    </citation>
    <scope>NUCLEOTIDE SEQUENCE [LARGE SCALE GENOMIC DNA]</scope>
    <source>
        <strain evidence="1 2">DSM 44320</strain>
    </source>
</reference>
<dbReference type="Proteomes" id="UP000579945">
    <property type="component" value="Unassembled WGS sequence"/>
</dbReference>
<evidence type="ECO:0008006" key="3">
    <source>
        <dbReference type="Google" id="ProtNLM"/>
    </source>
</evidence>
<dbReference type="EMBL" id="JACIBV010000001">
    <property type="protein sequence ID" value="MBB3725686.1"/>
    <property type="molecule type" value="Genomic_DNA"/>
</dbReference>
<organism evidence="1 2">
    <name type="scientific">Nonomuraea dietziae</name>
    <dbReference type="NCBI Taxonomy" id="65515"/>
    <lineage>
        <taxon>Bacteria</taxon>
        <taxon>Bacillati</taxon>
        <taxon>Actinomycetota</taxon>
        <taxon>Actinomycetes</taxon>
        <taxon>Streptosporangiales</taxon>
        <taxon>Streptosporangiaceae</taxon>
        <taxon>Nonomuraea</taxon>
    </lineage>
</organism>
<keyword evidence="2" id="KW-1185">Reference proteome</keyword>
<name>A0A7W5UVY9_9ACTN</name>
<evidence type="ECO:0000313" key="1">
    <source>
        <dbReference type="EMBL" id="MBB3725686.1"/>
    </source>
</evidence>
<evidence type="ECO:0000313" key="2">
    <source>
        <dbReference type="Proteomes" id="UP000579945"/>
    </source>
</evidence>
<dbReference type="GO" id="GO:0016706">
    <property type="term" value="F:2-oxoglutarate-dependent dioxygenase activity"/>
    <property type="evidence" value="ECO:0007669"/>
    <property type="project" value="UniProtKB-ARBA"/>
</dbReference>
<comment type="caution">
    <text evidence="1">The sequence shown here is derived from an EMBL/GenBank/DDBJ whole genome shotgun (WGS) entry which is preliminary data.</text>
</comment>
<dbReference type="RefSeq" id="WP_183645258.1">
    <property type="nucleotide sequence ID" value="NZ_JACIBV010000001.1"/>
</dbReference>
<dbReference type="Gene3D" id="2.60.120.620">
    <property type="entry name" value="q2cbj1_9rhob like domain"/>
    <property type="match status" value="1"/>
</dbReference>
<dbReference type="InterPro" id="IPR008775">
    <property type="entry name" value="Phytyl_CoA_dOase-like"/>
</dbReference>
<dbReference type="AlphaFoldDB" id="A0A7W5UVY9"/>
<protein>
    <recommendedName>
        <fullName evidence="3">Mitomycin antibiotics/polyketide fumonisin biosynthesis protein</fullName>
    </recommendedName>
</protein>
<accession>A0A7W5UVY9</accession>
<dbReference type="GeneID" id="95388095"/>
<dbReference type="SUPFAM" id="SSF51197">
    <property type="entry name" value="Clavaminate synthase-like"/>
    <property type="match status" value="1"/>
</dbReference>